<dbReference type="PANTHER" id="PTHR48043">
    <property type="entry name" value="EG:EG0003.4 PROTEIN-RELATED"/>
    <property type="match status" value="1"/>
</dbReference>
<keyword evidence="5" id="KW-0812">Transmembrane</keyword>
<dbReference type="RefSeq" id="XP_013410100.1">
    <property type="nucleotide sequence ID" value="XM_013554646.1"/>
</dbReference>
<evidence type="ECO:0000256" key="5">
    <source>
        <dbReference type="RuleBase" id="RU362059"/>
    </source>
</evidence>
<accession>A0A1S3JI60</accession>
<dbReference type="PANTHER" id="PTHR48043:SF145">
    <property type="entry name" value="FI06409P-RELATED"/>
    <property type="match status" value="1"/>
</dbReference>
<keyword evidence="3 4" id="KW-0808">Transferase</keyword>
<dbReference type="OrthoDB" id="6280089at2759"/>
<dbReference type="GO" id="GO:0016020">
    <property type="term" value="C:membrane"/>
    <property type="evidence" value="ECO:0007669"/>
    <property type="project" value="UniProtKB-SubCell"/>
</dbReference>
<evidence type="ECO:0000256" key="3">
    <source>
        <dbReference type="ARBA" id="ARBA00022679"/>
    </source>
</evidence>
<dbReference type="RefSeq" id="XP_013410105.1">
    <property type="nucleotide sequence ID" value="XM_013554651.1"/>
</dbReference>
<reference evidence="7 8" key="1">
    <citation type="submission" date="2025-04" db="UniProtKB">
        <authorList>
            <consortium name="RefSeq"/>
        </authorList>
    </citation>
    <scope>IDENTIFICATION</scope>
    <source>
        <tissue evidence="7 8">Gonads</tissue>
    </source>
</reference>
<dbReference type="PROSITE" id="PS00375">
    <property type="entry name" value="UDPGT"/>
    <property type="match status" value="1"/>
</dbReference>
<dbReference type="Pfam" id="PF00201">
    <property type="entry name" value="UDPGT"/>
    <property type="match status" value="1"/>
</dbReference>
<sequence>MMSPVRTPVVSLLVLLSLWTLSHVAPCSCARFLAMPGIGKSVTLVFHNLAKELHKRGHQVYVIVGSNFPIPDSTKDGSVNYLTFKTDKEYILGSEEFQRNDVKDMIQSDGDMVTNFRLVRTASEFFTSQCAEMLEDQELFAKLSSLKFDVAVIGAYPFLANCQILPYKLDLPVISITSFTSLLGQAGLPLLPSVIPSLFTTFTEHMDFMERVQNFVITLVSNFIFTPSIPAELVHRHVPHKPFKTFNEFLRDSILWLVISVNPALEPIPTLPNVILLGGMGVKQPAALPDHLEAFVQKFKSQGVLVVSFGSVVKYLPTEISKRFLGVFSKLKYGVVWRYSGEDLGEIPPNIKLMSWLPQSDLLAHESVKVFLSHCGNAGSYEALFNGVPVLAMPIAGDQPHNAERLVKRGLAIKMSVATFSPGELLENINILASNSTYQSNTKRYARILRDYPMSLVDQAVYWIEHVVRFGGSHLQSPGAQLPWYIFYSLDVIGFLLSVVVLGVYCIKILCRACRRKCDQNPATGGDKKKQ</sequence>
<feature type="signal peptide" evidence="5">
    <location>
        <begin position="1"/>
        <end position="29"/>
    </location>
</feature>
<dbReference type="InterPro" id="IPR035595">
    <property type="entry name" value="UDP_glycos_trans_CS"/>
</dbReference>
<keyword evidence="5" id="KW-0472">Membrane</keyword>
<protein>
    <recommendedName>
        <fullName evidence="5">UDP-glucuronosyltransferase</fullName>
        <ecNumber evidence="5">2.4.1.17</ecNumber>
    </recommendedName>
</protein>
<organism evidence="6 7">
    <name type="scientific">Lingula anatina</name>
    <name type="common">Brachiopod</name>
    <name type="synonym">Lingula unguis</name>
    <dbReference type="NCBI Taxonomy" id="7574"/>
    <lineage>
        <taxon>Eukaryota</taxon>
        <taxon>Metazoa</taxon>
        <taxon>Spiralia</taxon>
        <taxon>Lophotrochozoa</taxon>
        <taxon>Brachiopoda</taxon>
        <taxon>Linguliformea</taxon>
        <taxon>Lingulata</taxon>
        <taxon>Lingulida</taxon>
        <taxon>Linguloidea</taxon>
        <taxon>Lingulidae</taxon>
        <taxon>Lingula</taxon>
    </lineage>
</organism>
<evidence type="ECO:0000256" key="1">
    <source>
        <dbReference type="ARBA" id="ARBA00009995"/>
    </source>
</evidence>
<evidence type="ECO:0000313" key="6">
    <source>
        <dbReference type="Proteomes" id="UP000085678"/>
    </source>
</evidence>
<evidence type="ECO:0000256" key="4">
    <source>
        <dbReference type="RuleBase" id="RU003718"/>
    </source>
</evidence>
<feature type="transmembrane region" description="Helical" evidence="5">
    <location>
        <begin position="484"/>
        <end position="507"/>
    </location>
</feature>
<comment type="similarity">
    <text evidence="1 4">Belongs to the UDP-glycosyltransferase family.</text>
</comment>
<gene>
    <name evidence="7 8" type="primary">LOC106173502</name>
</gene>
<comment type="subcellular location">
    <subcellularLocation>
        <location evidence="5">Membrane</location>
        <topology evidence="5">Single-pass membrane protein</topology>
    </subcellularLocation>
</comment>
<dbReference type="KEGG" id="lak:106173502"/>
<dbReference type="SUPFAM" id="SSF53756">
    <property type="entry name" value="UDP-Glycosyltransferase/glycogen phosphorylase"/>
    <property type="match status" value="1"/>
</dbReference>
<evidence type="ECO:0000256" key="2">
    <source>
        <dbReference type="ARBA" id="ARBA00022676"/>
    </source>
</evidence>
<dbReference type="EC" id="2.4.1.17" evidence="5"/>
<evidence type="ECO:0000313" key="7">
    <source>
        <dbReference type="RefSeq" id="XP_013410100.1"/>
    </source>
</evidence>
<feature type="chain" id="PRO_5014484750" description="UDP-glucuronosyltransferase" evidence="5">
    <location>
        <begin position="30"/>
        <end position="531"/>
    </location>
</feature>
<name>A0A1S3JI60_LINAN</name>
<dbReference type="AlphaFoldDB" id="A0A1S3JI60"/>
<proteinExistence type="inferred from homology"/>
<keyword evidence="5" id="KW-1133">Transmembrane helix</keyword>
<dbReference type="STRING" id="7574.A0A1S3JI60"/>
<dbReference type="FunFam" id="3.40.50.2000:FF:000021">
    <property type="entry name" value="UDP-glucuronosyltransferase"/>
    <property type="match status" value="1"/>
</dbReference>
<dbReference type="Gene3D" id="3.40.50.2000">
    <property type="entry name" value="Glycogen Phosphorylase B"/>
    <property type="match status" value="2"/>
</dbReference>
<keyword evidence="5" id="KW-0732">Signal</keyword>
<dbReference type="InterPro" id="IPR002213">
    <property type="entry name" value="UDP_glucos_trans"/>
</dbReference>
<dbReference type="Proteomes" id="UP000085678">
    <property type="component" value="Unplaced"/>
</dbReference>
<keyword evidence="2 4" id="KW-0328">Glycosyltransferase</keyword>
<dbReference type="CDD" id="cd03784">
    <property type="entry name" value="GT1_Gtf-like"/>
    <property type="match status" value="1"/>
</dbReference>
<evidence type="ECO:0000313" key="8">
    <source>
        <dbReference type="RefSeq" id="XP_013410105.1"/>
    </source>
</evidence>
<dbReference type="GeneID" id="106173502"/>
<dbReference type="GO" id="GO:0015020">
    <property type="term" value="F:glucuronosyltransferase activity"/>
    <property type="evidence" value="ECO:0007669"/>
    <property type="project" value="UniProtKB-EC"/>
</dbReference>
<comment type="catalytic activity">
    <reaction evidence="5">
        <text>glucuronate acceptor + UDP-alpha-D-glucuronate = acceptor beta-D-glucuronoside + UDP + H(+)</text>
        <dbReference type="Rhea" id="RHEA:21032"/>
        <dbReference type="ChEBI" id="CHEBI:15378"/>
        <dbReference type="ChEBI" id="CHEBI:58052"/>
        <dbReference type="ChEBI" id="CHEBI:58223"/>
        <dbReference type="ChEBI" id="CHEBI:132367"/>
        <dbReference type="ChEBI" id="CHEBI:132368"/>
        <dbReference type="EC" id="2.4.1.17"/>
    </reaction>
</comment>
<dbReference type="InterPro" id="IPR050271">
    <property type="entry name" value="UDP-glycosyltransferase"/>
</dbReference>
<keyword evidence="6" id="KW-1185">Reference proteome</keyword>